<evidence type="ECO:0000313" key="2">
    <source>
        <dbReference type="EMBL" id="KAJ8418685.1"/>
    </source>
</evidence>
<protein>
    <submittedName>
        <fullName evidence="2">Uncharacterized protein</fullName>
    </submittedName>
</protein>
<feature type="region of interest" description="Disordered" evidence="1">
    <location>
        <begin position="56"/>
        <end position="81"/>
    </location>
</feature>
<accession>A0AAD7TCY8</accession>
<dbReference type="AlphaFoldDB" id="A0AAD7TCY8"/>
<proteinExistence type="predicted"/>
<keyword evidence="3" id="KW-1185">Reference proteome</keyword>
<reference evidence="2" key="1">
    <citation type="journal article" date="2023" name="Science">
        <title>Genome structures resolve the early diversification of teleost fishes.</title>
        <authorList>
            <person name="Parey E."/>
            <person name="Louis A."/>
            <person name="Montfort J."/>
            <person name="Bouchez O."/>
            <person name="Roques C."/>
            <person name="Iampietro C."/>
            <person name="Lluch J."/>
            <person name="Castinel A."/>
            <person name="Donnadieu C."/>
            <person name="Desvignes T."/>
            <person name="Floi Bucao C."/>
            <person name="Jouanno E."/>
            <person name="Wen M."/>
            <person name="Mejri S."/>
            <person name="Dirks R."/>
            <person name="Jansen H."/>
            <person name="Henkel C."/>
            <person name="Chen W.J."/>
            <person name="Zahm M."/>
            <person name="Cabau C."/>
            <person name="Klopp C."/>
            <person name="Thompson A.W."/>
            <person name="Robinson-Rechavi M."/>
            <person name="Braasch I."/>
            <person name="Lecointre G."/>
            <person name="Bobe J."/>
            <person name="Postlethwait J.H."/>
            <person name="Berthelot C."/>
            <person name="Roest Crollius H."/>
            <person name="Guiguen Y."/>
        </authorList>
    </citation>
    <scope>NUCLEOTIDE SEQUENCE</scope>
    <source>
        <strain evidence="2">NC1722</strain>
    </source>
</reference>
<evidence type="ECO:0000313" key="3">
    <source>
        <dbReference type="Proteomes" id="UP001221898"/>
    </source>
</evidence>
<gene>
    <name evidence="2" type="ORF">AAFF_G00001840</name>
</gene>
<comment type="caution">
    <text evidence="2">The sequence shown here is derived from an EMBL/GenBank/DDBJ whole genome shotgun (WGS) entry which is preliminary data.</text>
</comment>
<organism evidence="2 3">
    <name type="scientific">Aldrovandia affinis</name>
    <dbReference type="NCBI Taxonomy" id="143900"/>
    <lineage>
        <taxon>Eukaryota</taxon>
        <taxon>Metazoa</taxon>
        <taxon>Chordata</taxon>
        <taxon>Craniata</taxon>
        <taxon>Vertebrata</taxon>
        <taxon>Euteleostomi</taxon>
        <taxon>Actinopterygii</taxon>
        <taxon>Neopterygii</taxon>
        <taxon>Teleostei</taxon>
        <taxon>Notacanthiformes</taxon>
        <taxon>Halosauridae</taxon>
        <taxon>Aldrovandia</taxon>
    </lineage>
</organism>
<dbReference type="EMBL" id="JAINUG010000001">
    <property type="protein sequence ID" value="KAJ8418685.1"/>
    <property type="molecule type" value="Genomic_DNA"/>
</dbReference>
<sequence>MYPGHRDRPFRTVCAAPLGLLARRPWFHECHSDSADNANRCSAERRFRLSGTVAHRSGRQRECDPGRMLRTPGAGRKSTLGEQVAHVSPNCIVAMATEALAGWC</sequence>
<dbReference type="Proteomes" id="UP001221898">
    <property type="component" value="Unassembled WGS sequence"/>
</dbReference>
<name>A0AAD7TCY8_9TELE</name>
<evidence type="ECO:0000256" key="1">
    <source>
        <dbReference type="SAM" id="MobiDB-lite"/>
    </source>
</evidence>